<evidence type="ECO:0000313" key="1">
    <source>
        <dbReference type="EMBL" id="CUG91454.1"/>
    </source>
</evidence>
<sequence length="267" mass="28523">MIDSDSSAISTGSHDCHNAHCCVHNSPSSGTSSFCGSASRLRPAASSPATTAWVHFVVGGIGTGKTSWIACATTSLLEEHVDEFVSVHTVVEQYHNATSRRSTTQGKDIDSSSHTAQQLQRIIHGWADKDVATGSVVIPETNTLTNTSGHSDATLQVSASAADVASIVSSLVFPKDILVGHATSRSPLDDVDQHARLLNKHVFVECAGESLLPLMLPASFLHLCSLKTSSSVTRRLDRLWMTSTSTLVFLVNTSSLSVQESHWTRSR</sequence>
<organism evidence="1 2">
    <name type="scientific">Bodo saltans</name>
    <name type="common">Flagellated protozoan</name>
    <dbReference type="NCBI Taxonomy" id="75058"/>
    <lineage>
        <taxon>Eukaryota</taxon>
        <taxon>Discoba</taxon>
        <taxon>Euglenozoa</taxon>
        <taxon>Kinetoplastea</taxon>
        <taxon>Metakinetoplastina</taxon>
        <taxon>Eubodonida</taxon>
        <taxon>Bodonidae</taxon>
        <taxon>Bodo</taxon>
    </lineage>
</organism>
<proteinExistence type="predicted"/>
<gene>
    <name evidence="1" type="ORF">BSAL_32170</name>
</gene>
<keyword evidence="2" id="KW-1185">Reference proteome</keyword>
<dbReference type="AlphaFoldDB" id="A0A0S4JM29"/>
<feature type="non-terminal residue" evidence="1">
    <location>
        <position position="267"/>
    </location>
</feature>
<dbReference type="Proteomes" id="UP000051952">
    <property type="component" value="Unassembled WGS sequence"/>
</dbReference>
<evidence type="ECO:0000313" key="2">
    <source>
        <dbReference type="Proteomes" id="UP000051952"/>
    </source>
</evidence>
<accession>A0A0S4JM29</accession>
<reference evidence="2" key="1">
    <citation type="submission" date="2015-09" db="EMBL/GenBank/DDBJ databases">
        <authorList>
            <consortium name="Pathogen Informatics"/>
        </authorList>
    </citation>
    <scope>NUCLEOTIDE SEQUENCE [LARGE SCALE GENOMIC DNA]</scope>
    <source>
        <strain evidence="2">Lake Konstanz</strain>
    </source>
</reference>
<name>A0A0S4JM29_BODSA</name>
<dbReference type="EMBL" id="CYKH01001927">
    <property type="protein sequence ID" value="CUG91454.1"/>
    <property type="molecule type" value="Genomic_DNA"/>
</dbReference>
<protein>
    <submittedName>
        <fullName evidence="1">Uncharacterized protein</fullName>
    </submittedName>
</protein>
<dbReference type="VEuPathDB" id="TriTrypDB:BSAL_32170"/>